<evidence type="ECO:0000256" key="1">
    <source>
        <dbReference type="SAM" id="Phobius"/>
    </source>
</evidence>
<reference evidence="2" key="1">
    <citation type="journal article" date="2014" name="Int. J. Syst. Evol. Microbiol.">
        <title>Complete genome sequence of Corynebacterium casei LMG S-19264T (=DSM 44701T), isolated from a smear-ripened cheese.</title>
        <authorList>
            <consortium name="US DOE Joint Genome Institute (JGI-PGF)"/>
            <person name="Walter F."/>
            <person name="Albersmeier A."/>
            <person name="Kalinowski J."/>
            <person name="Ruckert C."/>
        </authorList>
    </citation>
    <scope>NUCLEOTIDE SEQUENCE</scope>
    <source>
        <strain evidence="2">CGMCC 1.15034</strain>
    </source>
</reference>
<organism evidence="2 5">
    <name type="scientific">Bradyrhizobium guangdongense</name>
    <dbReference type="NCBI Taxonomy" id="1325090"/>
    <lineage>
        <taxon>Bacteria</taxon>
        <taxon>Pseudomonadati</taxon>
        <taxon>Pseudomonadota</taxon>
        <taxon>Alphaproteobacteria</taxon>
        <taxon>Hyphomicrobiales</taxon>
        <taxon>Nitrobacteraceae</taxon>
        <taxon>Bradyrhizobium</taxon>
    </lineage>
</organism>
<evidence type="ECO:0000313" key="5">
    <source>
        <dbReference type="Proteomes" id="UP000625079"/>
    </source>
</evidence>
<keyword evidence="1" id="KW-0812">Transmembrane</keyword>
<evidence type="ECO:0008006" key="6">
    <source>
        <dbReference type="Google" id="ProtNLM"/>
    </source>
</evidence>
<gene>
    <name evidence="2" type="ORF">GCM10010987_41220</name>
    <name evidence="3" type="ORF">XH86_16660</name>
</gene>
<dbReference type="Proteomes" id="UP000625079">
    <property type="component" value="Unassembled WGS sequence"/>
</dbReference>
<keyword evidence="4" id="KW-1185">Reference proteome</keyword>
<dbReference type="OrthoDB" id="8251749at2"/>
<evidence type="ECO:0000313" key="4">
    <source>
        <dbReference type="Proteomes" id="UP000593880"/>
    </source>
</evidence>
<sequence length="98" mass="10798">MTAFTGLVFEFIVWVLLDLIGCSVAHIVLPFITDGKVVVRPLTYNPLRTSQEEFLSRYSVRNGRIELDRGLATLFGLIFSFLVAAAGFLATFAVASLI</sequence>
<evidence type="ECO:0000313" key="2">
    <source>
        <dbReference type="EMBL" id="GGI26806.1"/>
    </source>
</evidence>
<evidence type="ECO:0000313" key="3">
    <source>
        <dbReference type="EMBL" id="QOZ60169.1"/>
    </source>
</evidence>
<dbReference type="AlphaFoldDB" id="A0A410V628"/>
<proteinExistence type="predicted"/>
<name>A0A410V628_9BRAD</name>
<protein>
    <recommendedName>
        <fullName evidence="6">YggT family protein</fullName>
    </recommendedName>
</protein>
<dbReference type="RefSeq" id="WP_128965764.1">
    <property type="nucleotide sequence ID" value="NZ_BMHC01000009.1"/>
</dbReference>
<reference evidence="2" key="3">
    <citation type="submission" date="2022-12" db="EMBL/GenBank/DDBJ databases">
        <authorList>
            <person name="Sun Q."/>
            <person name="Zhou Y."/>
        </authorList>
    </citation>
    <scope>NUCLEOTIDE SEQUENCE</scope>
    <source>
        <strain evidence="2">CGMCC 1.15034</strain>
    </source>
</reference>
<feature type="transmembrane region" description="Helical" evidence="1">
    <location>
        <begin position="71"/>
        <end position="95"/>
    </location>
</feature>
<feature type="transmembrane region" description="Helical" evidence="1">
    <location>
        <begin position="12"/>
        <end position="32"/>
    </location>
</feature>
<dbReference type="Proteomes" id="UP000593880">
    <property type="component" value="Chromosome"/>
</dbReference>
<dbReference type="EMBL" id="CP030057">
    <property type="protein sequence ID" value="QOZ60169.1"/>
    <property type="molecule type" value="Genomic_DNA"/>
</dbReference>
<dbReference type="EMBL" id="BMHC01000009">
    <property type="protein sequence ID" value="GGI26806.1"/>
    <property type="molecule type" value="Genomic_DNA"/>
</dbReference>
<keyword evidence="1" id="KW-0472">Membrane</keyword>
<reference evidence="3 4" key="2">
    <citation type="submission" date="2018-06" db="EMBL/GenBank/DDBJ databases">
        <title>Comparative genomics of rhizobia nodulating Arachis hypogaea in China.</title>
        <authorList>
            <person name="Li Y."/>
        </authorList>
    </citation>
    <scope>NUCLEOTIDE SEQUENCE [LARGE SCALE GENOMIC DNA]</scope>
    <source>
        <strain evidence="3 4">CCBAU 51658</strain>
    </source>
</reference>
<keyword evidence="1" id="KW-1133">Transmembrane helix</keyword>
<accession>A0A410V628</accession>